<reference evidence="2 3" key="1">
    <citation type="submission" date="2023-07" db="EMBL/GenBank/DDBJ databases">
        <title>Sequencing the genomes of 1000 actinobacteria strains.</title>
        <authorList>
            <person name="Klenk H.-P."/>
        </authorList>
    </citation>
    <scope>NUCLEOTIDE SEQUENCE [LARGE SCALE GENOMIC DNA]</scope>
    <source>
        <strain evidence="2 3">GD13</strain>
    </source>
</reference>
<accession>A0ABT9NJ39</accession>
<comment type="caution">
    <text evidence="2">The sequence shown here is derived from an EMBL/GenBank/DDBJ whole genome shotgun (WGS) entry which is preliminary data.</text>
</comment>
<gene>
    <name evidence="2" type="ORF">J2S59_000240</name>
</gene>
<proteinExistence type="predicted"/>
<protein>
    <submittedName>
        <fullName evidence="2">Uncharacterized protein</fullName>
    </submittedName>
</protein>
<feature type="region of interest" description="Disordered" evidence="1">
    <location>
        <begin position="86"/>
        <end position="108"/>
    </location>
</feature>
<feature type="region of interest" description="Disordered" evidence="1">
    <location>
        <begin position="1"/>
        <end position="32"/>
    </location>
</feature>
<sequence length="140" mass="13645">MLGDIKVLGDEPRTVVGAPSSDEVVEADESSGGEAVSLDLASSGEAGCAASAAGELFVVPEVDVGQLVCQGAASFDAGESVVDGDAGDVGEVPGVGQGESGADVGEVGAGREVVPGVVTDRCSPSLGCSQDCSDRFDRVG</sequence>
<evidence type="ECO:0000313" key="3">
    <source>
        <dbReference type="Proteomes" id="UP001240447"/>
    </source>
</evidence>
<organism evidence="2 3">
    <name type="scientific">Nocardioides massiliensis</name>
    <dbReference type="NCBI Taxonomy" id="1325935"/>
    <lineage>
        <taxon>Bacteria</taxon>
        <taxon>Bacillati</taxon>
        <taxon>Actinomycetota</taxon>
        <taxon>Actinomycetes</taxon>
        <taxon>Propionibacteriales</taxon>
        <taxon>Nocardioidaceae</taxon>
        <taxon>Nocardioides</taxon>
    </lineage>
</organism>
<evidence type="ECO:0000256" key="1">
    <source>
        <dbReference type="SAM" id="MobiDB-lite"/>
    </source>
</evidence>
<name>A0ABT9NJ39_9ACTN</name>
<dbReference type="EMBL" id="JAUSQM010000001">
    <property type="protein sequence ID" value="MDP9820431.1"/>
    <property type="molecule type" value="Genomic_DNA"/>
</dbReference>
<dbReference type="Proteomes" id="UP001240447">
    <property type="component" value="Unassembled WGS sequence"/>
</dbReference>
<keyword evidence="3" id="KW-1185">Reference proteome</keyword>
<evidence type="ECO:0000313" key="2">
    <source>
        <dbReference type="EMBL" id="MDP9820431.1"/>
    </source>
</evidence>